<sequence length="36" mass="4435">MNHLFQTYGVYIPIRQTTSYHKIENNICTRFSQMWL</sequence>
<proteinExistence type="predicted"/>
<dbReference type="EMBL" id="UZAI01017524">
    <property type="protein sequence ID" value="VDP26122.1"/>
    <property type="molecule type" value="Genomic_DNA"/>
</dbReference>
<reference evidence="1 2" key="1">
    <citation type="submission" date="2018-11" db="EMBL/GenBank/DDBJ databases">
        <authorList>
            <consortium name="Pathogen Informatics"/>
        </authorList>
    </citation>
    <scope>NUCLEOTIDE SEQUENCE [LARGE SCALE GENOMIC DNA]</scope>
    <source>
        <strain evidence="1 2">Zambia</strain>
    </source>
</reference>
<protein>
    <submittedName>
        <fullName evidence="1">Uncharacterized protein</fullName>
    </submittedName>
</protein>
<gene>
    <name evidence="1" type="ORF">SMRZ_LOCUS18006</name>
</gene>
<evidence type="ECO:0000313" key="2">
    <source>
        <dbReference type="Proteomes" id="UP000277204"/>
    </source>
</evidence>
<keyword evidence="2" id="KW-1185">Reference proteome</keyword>
<name>A0A183MPN1_9TREM</name>
<dbReference type="AlphaFoldDB" id="A0A183MPN1"/>
<evidence type="ECO:0000313" key="1">
    <source>
        <dbReference type="EMBL" id="VDP26122.1"/>
    </source>
</evidence>
<dbReference type="Proteomes" id="UP000277204">
    <property type="component" value="Unassembled WGS sequence"/>
</dbReference>
<accession>A0A183MPN1</accession>
<organism evidence="1 2">
    <name type="scientific">Schistosoma margrebowiei</name>
    <dbReference type="NCBI Taxonomy" id="48269"/>
    <lineage>
        <taxon>Eukaryota</taxon>
        <taxon>Metazoa</taxon>
        <taxon>Spiralia</taxon>
        <taxon>Lophotrochozoa</taxon>
        <taxon>Platyhelminthes</taxon>
        <taxon>Trematoda</taxon>
        <taxon>Digenea</taxon>
        <taxon>Strigeidida</taxon>
        <taxon>Schistosomatoidea</taxon>
        <taxon>Schistosomatidae</taxon>
        <taxon>Schistosoma</taxon>
    </lineage>
</organism>